<dbReference type="Proteomes" id="UP000299102">
    <property type="component" value="Unassembled WGS sequence"/>
</dbReference>
<keyword evidence="3" id="KW-1185">Reference proteome</keyword>
<comment type="caution">
    <text evidence="2">The sequence shown here is derived from an EMBL/GenBank/DDBJ whole genome shotgun (WGS) entry which is preliminary data.</text>
</comment>
<accession>A0A4C1Z9F1</accession>
<evidence type="ECO:0000313" key="2">
    <source>
        <dbReference type="EMBL" id="GBP83235.1"/>
    </source>
</evidence>
<organism evidence="2 3">
    <name type="scientific">Eumeta variegata</name>
    <name type="common">Bagworm moth</name>
    <name type="synonym">Eumeta japonica</name>
    <dbReference type="NCBI Taxonomy" id="151549"/>
    <lineage>
        <taxon>Eukaryota</taxon>
        <taxon>Metazoa</taxon>
        <taxon>Ecdysozoa</taxon>
        <taxon>Arthropoda</taxon>
        <taxon>Hexapoda</taxon>
        <taxon>Insecta</taxon>
        <taxon>Pterygota</taxon>
        <taxon>Neoptera</taxon>
        <taxon>Endopterygota</taxon>
        <taxon>Lepidoptera</taxon>
        <taxon>Glossata</taxon>
        <taxon>Ditrysia</taxon>
        <taxon>Tineoidea</taxon>
        <taxon>Psychidae</taxon>
        <taxon>Oiketicinae</taxon>
        <taxon>Eumeta</taxon>
    </lineage>
</organism>
<reference evidence="2 3" key="1">
    <citation type="journal article" date="2019" name="Commun. Biol.">
        <title>The bagworm genome reveals a unique fibroin gene that provides high tensile strength.</title>
        <authorList>
            <person name="Kono N."/>
            <person name="Nakamura H."/>
            <person name="Ohtoshi R."/>
            <person name="Tomita M."/>
            <person name="Numata K."/>
            <person name="Arakawa K."/>
        </authorList>
    </citation>
    <scope>NUCLEOTIDE SEQUENCE [LARGE SCALE GENOMIC DNA]</scope>
</reference>
<name>A0A4C1Z9F1_EUMVA</name>
<evidence type="ECO:0000256" key="1">
    <source>
        <dbReference type="SAM" id="MobiDB-lite"/>
    </source>
</evidence>
<dbReference type="EMBL" id="BGZK01001610">
    <property type="protein sequence ID" value="GBP83235.1"/>
    <property type="molecule type" value="Genomic_DNA"/>
</dbReference>
<dbReference type="AlphaFoldDB" id="A0A4C1Z9F1"/>
<sequence length="84" mass="9987">MKKRESGSRNKNEKEIEKRGETERERESNRDIRGQRLKSEIRSSSFFLQVAHRSVDTSWTWGAWAGRGWDRAWPTLIPLDTLQR</sequence>
<proteinExistence type="predicted"/>
<feature type="region of interest" description="Disordered" evidence="1">
    <location>
        <begin position="1"/>
        <end position="36"/>
    </location>
</feature>
<gene>
    <name evidence="2" type="ORF">EVAR_64744_1</name>
</gene>
<evidence type="ECO:0000313" key="3">
    <source>
        <dbReference type="Proteomes" id="UP000299102"/>
    </source>
</evidence>
<protein>
    <submittedName>
        <fullName evidence="2">Uncharacterized protein</fullName>
    </submittedName>
</protein>